<evidence type="ECO:0000256" key="1">
    <source>
        <dbReference type="ARBA" id="ARBA00006611"/>
    </source>
</evidence>
<dbReference type="InterPro" id="IPR027417">
    <property type="entry name" value="P-loop_NTPase"/>
</dbReference>
<dbReference type="Gene3D" id="3.30.300.160">
    <property type="entry name" value="Type II secretion system, protein E, N-terminal domain"/>
    <property type="match status" value="1"/>
</dbReference>
<dbReference type="InterPro" id="IPR001482">
    <property type="entry name" value="T2SS/T4SS_dom"/>
</dbReference>
<gene>
    <name evidence="5" type="primary">xpsE_1</name>
    <name evidence="5" type="ORF">KOR34_00350</name>
</gene>
<dbReference type="InterPro" id="IPR007831">
    <property type="entry name" value="T2SS_GspE_N"/>
</dbReference>
<proteinExistence type="inferred from homology"/>
<dbReference type="SUPFAM" id="SSF160246">
    <property type="entry name" value="EspE N-terminal domain-like"/>
    <property type="match status" value="1"/>
</dbReference>
<evidence type="ECO:0000313" key="6">
    <source>
        <dbReference type="Proteomes" id="UP000316714"/>
    </source>
</evidence>
<dbReference type="InterPro" id="IPR003593">
    <property type="entry name" value="AAA+_ATPase"/>
</dbReference>
<dbReference type="GO" id="GO:0005886">
    <property type="term" value="C:plasma membrane"/>
    <property type="evidence" value="ECO:0007669"/>
    <property type="project" value="TreeGrafter"/>
</dbReference>
<dbReference type="GO" id="GO:0005524">
    <property type="term" value="F:ATP binding"/>
    <property type="evidence" value="ECO:0007669"/>
    <property type="project" value="UniProtKB-KW"/>
</dbReference>
<dbReference type="CDD" id="cd01129">
    <property type="entry name" value="PulE-GspE-like"/>
    <property type="match status" value="1"/>
</dbReference>
<dbReference type="FunFam" id="3.30.450.90:FF:000001">
    <property type="entry name" value="Type II secretion system ATPase GspE"/>
    <property type="match status" value="1"/>
</dbReference>
<reference evidence="5 6" key="1">
    <citation type="submission" date="2019-02" db="EMBL/GenBank/DDBJ databases">
        <title>Deep-cultivation of Planctomycetes and their phenomic and genomic characterization uncovers novel biology.</title>
        <authorList>
            <person name="Wiegand S."/>
            <person name="Jogler M."/>
            <person name="Boedeker C."/>
            <person name="Pinto D."/>
            <person name="Vollmers J."/>
            <person name="Rivas-Marin E."/>
            <person name="Kohn T."/>
            <person name="Peeters S.H."/>
            <person name="Heuer A."/>
            <person name="Rast P."/>
            <person name="Oberbeckmann S."/>
            <person name="Bunk B."/>
            <person name="Jeske O."/>
            <person name="Meyerdierks A."/>
            <person name="Storesund J.E."/>
            <person name="Kallscheuer N."/>
            <person name="Luecker S."/>
            <person name="Lage O.M."/>
            <person name="Pohl T."/>
            <person name="Merkel B.J."/>
            <person name="Hornburger P."/>
            <person name="Mueller R.-W."/>
            <person name="Bruemmer F."/>
            <person name="Labrenz M."/>
            <person name="Spormann A.M."/>
            <person name="Op Den Camp H."/>
            <person name="Overmann J."/>
            <person name="Amann R."/>
            <person name="Jetten M.S.M."/>
            <person name="Mascher T."/>
            <person name="Medema M.H."/>
            <person name="Devos D.P."/>
            <person name="Kaster A.-K."/>
            <person name="Ovreas L."/>
            <person name="Rohde M."/>
            <person name="Galperin M.Y."/>
            <person name="Jogler C."/>
        </authorList>
    </citation>
    <scope>NUCLEOTIDE SEQUENCE [LARGE SCALE GENOMIC DNA]</scope>
    <source>
        <strain evidence="5 6">KOR34</strain>
    </source>
</reference>
<dbReference type="RefSeq" id="WP_146561097.1">
    <property type="nucleotide sequence ID" value="NZ_SIHJ01000001.1"/>
</dbReference>
<dbReference type="AlphaFoldDB" id="A0A5C5V9B4"/>
<dbReference type="Pfam" id="PF05157">
    <property type="entry name" value="MshEN"/>
    <property type="match status" value="1"/>
</dbReference>
<feature type="domain" description="Bacterial type II secretion system protein E" evidence="4">
    <location>
        <begin position="376"/>
        <end position="390"/>
    </location>
</feature>
<name>A0A5C5V9B4_9BACT</name>
<evidence type="ECO:0000259" key="4">
    <source>
        <dbReference type="PROSITE" id="PS00662"/>
    </source>
</evidence>
<keyword evidence="3" id="KW-0067">ATP-binding</keyword>
<dbReference type="OrthoDB" id="244550at2"/>
<evidence type="ECO:0000256" key="3">
    <source>
        <dbReference type="ARBA" id="ARBA00022840"/>
    </source>
</evidence>
<protein>
    <submittedName>
        <fullName evidence="5">Type II secretion system protein E</fullName>
    </submittedName>
</protein>
<dbReference type="PANTHER" id="PTHR30258">
    <property type="entry name" value="TYPE II SECRETION SYSTEM PROTEIN GSPE-RELATED"/>
    <property type="match status" value="1"/>
</dbReference>
<dbReference type="Pfam" id="PF00437">
    <property type="entry name" value="T2SSE"/>
    <property type="match status" value="1"/>
</dbReference>
<dbReference type="SMART" id="SM00382">
    <property type="entry name" value="AAA"/>
    <property type="match status" value="1"/>
</dbReference>
<dbReference type="PROSITE" id="PS00662">
    <property type="entry name" value="T2SP_E"/>
    <property type="match status" value="1"/>
</dbReference>
<dbReference type="Gene3D" id="3.40.50.300">
    <property type="entry name" value="P-loop containing nucleotide triphosphate hydrolases"/>
    <property type="match status" value="1"/>
</dbReference>
<dbReference type="FunFam" id="3.40.50.300:FF:000398">
    <property type="entry name" value="Type IV pilus assembly ATPase PilB"/>
    <property type="match status" value="1"/>
</dbReference>
<dbReference type="Proteomes" id="UP000316714">
    <property type="component" value="Unassembled WGS sequence"/>
</dbReference>
<comment type="similarity">
    <text evidence="1">Belongs to the GSP E family.</text>
</comment>
<comment type="caution">
    <text evidence="5">The sequence shown here is derived from an EMBL/GenBank/DDBJ whole genome shotgun (WGS) entry which is preliminary data.</text>
</comment>
<organism evidence="5 6">
    <name type="scientific">Posidoniimonas corsicana</name>
    <dbReference type="NCBI Taxonomy" id="1938618"/>
    <lineage>
        <taxon>Bacteria</taxon>
        <taxon>Pseudomonadati</taxon>
        <taxon>Planctomycetota</taxon>
        <taxon>Planctomycetia</taxon>
        <taxon>Pirellulales</taxon>
        <taxon>Lacipirellulaceae</taxon>
        <taxon>Posidoniimonas</taxon>
    </lineage>
</organism>
<dbReference type="GO" id="GO:0016887">
    <property type="term" value="F:ATP hydrolysis activity"/>
    <property type="evidence" value="ECO:0007669"/>
    <property type="project" value="TreeGrafter"/>
</dbReference>
<keyword evidence="2" id="KW-0547">Nucleotide-binding</keyword>
<evidence type="ECO:0000313" key="5">
    <source>
        <dbReference type="EMBL" id="TWT35148.1"/>
    </source>
</evidence>
<sequence>MDTGDVLLDHGLLTSDQLRELRAGADDDRLDTAAVKRGWLTEEQALGALGDHLGFQCVDLEKTDVDLTLLSSFPQRMIHRHALFPVSRHNGSLVVATSNPFELYALDELSSLTGLAVEPVLAPSKQINARIKAHLGVGSETVDGLLAARQDDVQLLEDLDDDAELDEEAQEASVVRLVNEILLEAIEARASDVHIEAQADGVRIRYRIDGILHSQPVPQEISHFQAAIISRLKIMARLNIAEKRLPQDGRIKLRVHGREVDVRVSVIPMLHGEGIVMRILDKGGAEFSLERLNMEPDLAAQINELIRLPHGIVLVTGPTGSGKTTTLYSALTDICDEEIKIITTEDPVEYQLAGINQIQVHPKIGLTFAASLRSILRHDPDVVLVGEIRDHETAENAIQASLTGHLVFSTLHTNDAPSAYTRLIDMGVEPFLVASTIEAVMAQRLVRRLCPACREPYEPDPSDLPKDFPWEAYKEGGQPIYRAKGCRECGEIGFAGRQGIFELCRTTDAVRQLAHDRSSTWDIRKAALADGMRTLRGDAWLKVFKGITTVDEVLRVTKGDVA</sequence>
<dbReference type="PANTHER" id="PTHR30258:SF2">
    <property type="entry name" value="COMG OPERON PROTEIN 1"/>
    <property type="match status" value="1"/>
</dbReference>
<evidence type="ECO:0000256" key="2">
    <source>
        <dbReference type="ARBA" id="ARBA00022741"/>
    </source>
</evidence>
<dbReference type="InterPro" id="IPR037257">
    <property type="entry name" value="T2SS_E_N_sf"/>
</dbReference>
<dbReference type="Gene3D" id="3.30.450.90">
    <property type="match status" value="1"/>
</dbReference>
<keyword evidence="6" id="KW-1185">Reference proteome</keyword>
<dbReference type="SUPFAM" id="SSF52540">
    <property type="entry name" value="P-loop containing nucleoside triphosphate hydrolases"/>
    <property type="match status" value="1"/>
</dbReference>
<dbReference type="EMBL" id="SIHJ01000001">
    <property type="protein sequence ID" value="TWT35148.1"/>
    <property type="molecule type" value="Genomic_DNA"/>
</dbReference>
<accession>A0A5C5V9B4</accession>